<evidence type="ECO:0000256" key="2">
    <source>
        <dbReference type="ARBA" id="ARBA00023319"/>
    </source>
</evidence>
<evidence type="ECO:0000256" key="1">
    <source>
        <dbReference type="ARBA" id="ARBA00023157"/>
    </source>
</evidence>
<dbReference type="GO" id="GO:0055013">
    <property type="term" value="P:cardiac muscle cell development"/>
    <property type="evidence" value="ECO:0007669"/>
    <property type="project" value="UniProtKB-ARBA"/>
</dbReference>
<dbReference type="SMART" id="SM00408">
    <property type="entry name" value="IGc2"/>
    <property type="match status" value="2"/>
</dbReference>
<evidence type="ECO:0000313" key="6">
    <source>
        <dbReference type="Proteomes" id="UP000694565"/>
    </source>
</evidence>
<dbReference type="PANTHER" id="PTHR47633">
    <property type="entry name" value="IMMUNOGLOBULIN"/>
    <property type="match status" value="1"/>
</dbReference>
<dbReference type="InterPro" id="IPR007110">
    <property type="entry name" value="Ig-like_dom"/>
</dbReference>
<dbReference type="InterPro" id="IPR003599">
    <property type="entry name" value="Ig_sub"/>
</dbReference>
<dbReference type="PANTHER" id="PTHR47633:SF4">
    <property type="entry name" value="MYOPALLADIN ISOFORM X1"/>
    <property type="match status" value="1"/>
</dbReference>
<feature type="region of interest" description="Disordered" evidence="3">
    <location>
        <begin position="242"/>
        <end position="261"/>
    </location>
</feature>
<keyword evidence="1" id="KW-1015">Disulfide bond</keyword>
<feature type="domain" description="Ig-like" evidence="4">
    <location>
        <begin position="107"/>
        <end position="188"/>
    </location>
</feature>
<dbReference type="Ensembl" id="ENSCLMT00005030876.1">
    <property type="protein sequence ID" value="ENSCLMP00005029534.1"/>
    <property type="gene ID" value="ENSCLMG00005014406.1"/>
</dbReference>
<dbReference type="InterPro" id="IPR013098">
    <property type="entry name" value="Ig_I-set"/>
</dbReference>
<dbReference type="InterPro" id="IPR013783">
    <property type="entry name" value="Ig-like_fold"/>
</dbReference>
<dbReference type="Gene3D" id="2.60.40.10">
    <property type="entry name" value="Immunoglobulins"/>
    <property type="match status" value="2"/>
</dbReference>
<evidence type="ECO:0000256" key="3">
    <source>
        <dbReference type="SAM" id="MobiDB-lite"/>
    </source>
</evidence>
<keyword evidence="6" id="KW-1185">Reference proteome</keyword>
<protein>
    <recommendedName>
        <fullName evidence="4">Ig-like domain-containing protein</fullName>
    </recommendedName>
</protein>
<proteinExistence type="predicted"/>
<evidence type="ECO:0000313" key="5">
    <source>
        <dbReference type="Ensembl" id="ENSCLMP00005029534.1"/>
    </source>
</evidence>
<dbReference type="PROSITE" id="PS50835">
    <property type="entry name" value="IG_LIKE"/>
    <property type="match status" value="2"/>
</dbReference>
<dbReference type="AlphaFoldDB" id="A0A8C2ZLV7"/>
<dbReference type="FunFam" id="2.60.40.10:FF:000107">
    <property type="entry name" value="Myosin, light chain kinase a"/>
    <property type="match status" value="1"/>
</dbReference>
<sequence>ISTKRGWFEGRSVPPGEVARFHARVSGTPKPEVSWFHNRQPVRPTKNVVFHFDEATSSAVLIIVDAFAEHAGEYTCRAANSAGEAACSATLTLTNEEEEGNFQSVLEGEPVEIKCKLVACPPPTILWFHNNKSIPKGRRHRISTDSRMHLHSTCLVIDCVKEKDSGSYKVMAINTEGSAETTASLLVSLREDFVESRADARFKHMVSERQSVVADQTVEATKVEVPYSETLAYQETTMYTESRESAGVAPSEEEVLLTESARPKPVRSIREKFEAVTA</sequence>
<keyword evidence="2" id="KW-0393">Immunoglobulin domain</keyword>
<accession>A0A8C2ZLV7</accession>
<dbReference type="Proteomes" id="UP000694565">
    <property type="component" value="Unplaced"/>
</dbReference>
<name>A0A8C2ZLV7_CYCLU</name>
<reference evidence="5" key="2">
    <citation type="submission" date="2025-09" db="UniProtKB">
        <authorList>
            <consortium name="Ensembl"/>
        </authorList>
    </citation>
    <scope>IDENTIFICATION</scope>
</reference>
<evidence type="ECO:0000259" key="4">
    <source>
        <dbReference type="PROSITE" id="PS50835"/>
    </source>
</evidence>
<dbReference type="InterPro" id="IPR003598">
    <property type="entry name" value="Ig_sub2"/>
</dbReference>
<dbReference type="SMART" id="SM00409">
    <property type="entry name" value="IG"/>
    <property type="match status" value="2"/>
</dbReference>
<dbReference type="Pfam" id="PF07679">
    <property type="entry name" value="I-set"/>
    <property type="match status" value="2"/>
</dbReference>
<dbReference type="GeneTree" id="ENSGT00940000169215"/>
<reference evidence="5" key="1">
    <citation type="submission" date="2025-08" db="UniProtKB">
        <authorList>
            <consortium name="Ensembl"/>
        </authorList>
    </citation>
    <scope>IDENTIFICATION</scope>
</reference>
<dbReference type="GO" id="GO:0003007">
    <property type="term" value="P:heart morphogenesis"/>
    <property type="evidence" value="ECO:0007669"/>
    <property type="project" value="UniProtKB-ARBA"/>
</dbReference>
<dbReference type="InterPro" id="IPR036179">
    <property type="entry name" value="Ig-like_dom_sf"/>
</dbReference>
<organism evidence="5 6">
    <name type="scientific">Cyclopterus lumpus</name>
    <name type="common">Lumpsucker</name>
    <dbReference type="NCBI Taxonomy" id="8103"/>
    <lineage>
        <taxon>Eukaryota</taxon>
        <taxon>Metazoa</taxon>
        <taxon>Chordata</taxon>
        <taxon>Craniata</taxon>
        <taxon>Vertebrata</taxon>
        <taxon>Euteleostomi</taxon>
        <taxon>Actinopterygii</taxon>
        <taxon>Neopterygii</taxon>
        <taxon>Teleostei</taxon>
        <taxon>Neoteleostei</taxon>
        <taxon>Acanthomorphata</taxon>
        <taxon>Eupercaria</taxon>
        <taxon>Perciformes</taxon>
        <taxon>Cottioidei</taxon>
        <taxon>Cottales</taxon>
        <taxon>Cyclopteridae</taxon>
        <taxon>Cyclopterus</taxon>
    </lineage>
</organism>
<feature type="domain" description="Ig-like" evidence="4">
    <location>
        <begin position="1"/>
        <end position="92"/>
    </location>
</feature>
<dbReference type="FunFam" id="2.60.40.10:FF:000032">
    <property type="entry name" value="palladin isoform X1"/>
    <property type="match status" value="1"/>
</dbReference>
<dbReference type="SUPFAM" id="SSF48726">
    <property type="entry name" value="Immunoglobulin"/>
    <property type="match status" value="2"/>
</dbReference>